<dbReference type="PANTHER" id="PTHR18934:SF267">
    <property type="entry name" value="ATP-DEPENDENT RNA HELICASE YLR419W-RELATED"/>
    <property type="match status" value="1"/>
</dbReference>
<dbReference type="KEGG" id="tdl:TDEL_0H01440"/>
<dbReference type="PROSITE" id="PS51192">
    <property type="entry name" value="HELICASE_ATP_BIND_1"/>
    <property type="match status" value="1"/>
</dbReference>
<evidence type="ECO:0000256" key="2">
    <source>
        <dbReference type="ARBA" id="ARBA00022801"/>
    </source>
</evidence>
<keyword evidence="2" id="KW-0378">Hydrolase</keyword>
<dbReference type="InterPro" id="IPR006575">
    <property type="entry name" value="RWD_dom"/>
</dbReference>
<accession>G8ZZF9</accession>
<dbReference type="SUPFAM" id="SSF52540">
    <property type="entry name" value="P-loop containing nucleoside triphosphate hydrolases"/>
    <property type="match status" value="1"/>
</dbReference>
<dbReference type="InterPro" id="IPR011545">
    <property type="entry name" value="DEAD/DEAH_box_helicase_dom"/>
</dbReference>
<sequence length="1414" mass="160403">MAKKGKTSSKASPTPPPDVGKKKNRNKVEEPSELELKKSKQQANRAKVTSTASWTGKLPHTLLHEFCQKRKWNKVEYDMKKIGDKGMVAIAILSYTDAKSKETLTVKMNDPTYDKASGKGAVVPQETPNEARHYAATVALHRVAYNTNMHMMLPPNHKNVWYELNDYRTAISKENSYRSQRLFDSDPFKTMVEDQKLKKQREKEQAGKNKQAEKEHTQTVVVSLPNNSNRVDKPSDLRSKRLAKLQNSTHFPKKVWENAPFIDLEESSRQMMESTMKLNIDWKSRRLDTAKSLTGDREVLKNGLLSLKFREAHVEEAMSYKDPLSFLLLNLPEDDLPPFFHKRKEDTKNILQISSLPLVVRNMIDRLMESGVSKDEAVFALEGSEMDENEAAGKLTQAAYPSLTAISDSMPSEQESVEIWNQELESLRCIYEDSVTVIKENSCYSIDLFKEMKLKAKFYRTKHYPQALPGIIVSTFERGYKLPDYIKQQILVKLLQYISESKLLGDMLVFHVYEWLQENVKQLIENPGPLLSNAILHETSSNQSGEYSPMQNNKLNRRQRSGQKSEINGETLKMLEKEYFERLKSAAYKNMCNSRAKLPAWKKQDLIVNLVESNDVILITGETGSGKSTQVVQFILDSLASIKKDFATKIICTQPRRISAIGLAERVADERCVECGDEVGYVIRGVNKSKITTRIKFMTTGVLVRILQGDKTFLQNTIVVIDEVHERSIDTDLIVILLKNLRGKIPGLKIVLMSATVNVDVFKNFFGTLGTCHIEGRTFPIKDHYLDDILEDLDFTIKSDKSHNYWDDDDGDEKLLKPTADCNFFRSGQINYDLISQVVTYADQQLCNEGNDGSIIVFLPGVAEINRCCSLISARNDTFVVLPLHSALTPEEQRRVFKKYPRKRKIVVSTNIAETSITIDDCVATIDTGRGKTMIYNPRDNTTRLTESFISRAEAKQRRGRAGRVREGISYKLFSKRLYEEDMVSMPEPEIKRISLESLYISVKAMGIKDVEKFLGGGLDPPPTESIGKAARILTTVGLLDEFDGSLTELGKFISLMPTMDSKHGKLLIYSIIFGVADMGILLASILSAGTMPFVGGFENKDKIKRLLSKYENKGDLIAVCEIFQQYLSIKGESARNKFIKENLLSYNKVKEILSSQTQYQSILKDIGFLPFKKDEKLSAYLNRNCDNYDIVRAVITGAFYPQVARVQLPDAKYLKTSMGAIEKDPELSSIKLWIRNEEYIDQLLNPKETGHENKPLPATRAFLHPSSVLFKGNNLSAEETRALVEDEQPMLRQSNTNPLLRNPFIAFNSAHVTSKLYLREVTPISALSLLLVGGPLSYDVNEKEHSYGIIVDNWLPIRTWCKNAVLIKELRTLLDQAIKDKLENPRYVVVNSNQPQTRADQVLKLVEDIFSLE</sequence>
<dbReference type="PROSITE" id="PS51194">
    <property type="entry name" value="HELICASE_CTER"/>
    <property type="match status" value="1"/>
</dbReference>
<dbReference type="Gene3D" id="1.20.120.1080">
    <property type="match status" value="1"/>
</dbReference>
<feature type="compositionally biased region" description="Basic and acidic residues" evidence="5">
    <location>
        <begin position="193"/>
        <end position="217"/>
    </location>
</feature>
<evidence type="ECO:0000313" key="10">
    <source>
        <dbReference type="Proteomes" id="UP000005627"/>
    </source>
</evidence>
<feature type="domain" description="RWD" evidence="6">
    <location>
        <begin position="422"/>
        <end position="523"/>
    </location>
</feature>
<dbReference type="CDD" id="cd14271">
    <property type="entry name" value="UBA_YLR419W_like"/>
    <property type="match status" value="1"/>
</dbReference>
<evidence type="ECO:0000256" key="3">
    <source>
        <dbReference type="ARBA" id="ARBA00022806"/>
    </source>
</evidence>
<proteinExistence type="predicted"/>
<dbReference type="InterPro" id="IPR011709">
    <property type="entry name" value="DEAD-box_helicase_OB_fold"/>
</dbReference>
<evidence type="ECO:0000256" key="1">
    <source>
        <dbReference type="ARBA" id="ARBA00022741"/>
    </source>
</evidence>
<dbReference type="InParanoid" id="G8ZZF9"/>
<dbReference type="RefSeq" id="XP_003683214.1">
    <property type="nucleotide sequence ID" value="XM_003683166.1"/>
</dbReference>
<gene>
    <name evidence="9" type="primary">TDEL0H01440</name>
    <name evidence="9" type="ORF">TDEL_0H01440</name>
</gene>
<dbReference type="EMBL" id="HE616749">
    <property type="protein sequence ID" value="CCE94003.1"/>
    <property type="molecule type" value="Genomic_DNA"/>
</dbReference>
<evidence type="ECO:0000259" key="8">
    <source>
        <dbReference type="PROSITE" id="PS51194"/>
    </source>
</evidence>
<dbReference type="InterPro" id="IPR035467">
    <property type="entry name" value="YLR419W-like_UBA"/>
</dbReference>
<dbReference type="CDD" id="cd17917">
    <property type="entry name" value="DEXHc_RHA-like"/>
    <property type="match status" value="1"/>
</dbReference>
<dbReference type="PROSITE" id="PS50908">
    <property type="entry name" value="RWD"/>
    <property type="match status" value="1"/>
</dbReference>
<dbReference type="CDD" id="cd18791">
    <property type="entry name" value="SF2_C_RHA"/>
    <property type="match status" value="1"/>
</dbReference>
<protein>
    <recommendedName>
        <fullName evidence="11">RNA helicase</fullName>
    </recommendedName>
</protein>
<evidence type="ECO:0000256" key="5">
    <source>
        <dbReference type="SAM" id="MobiDB-lite"/>
    </source>
</evidence>
<dbReference type="GO" id="GO:0004386">
    <property type="term" value="F:helicase activity"/>
    <property type="evidence" value="ECO:0007669"/>
    <property type="project" value="UniProtKB-KW"/>
</dbReference>
<dbReference type="InterPro" id="IPR009060">
    <property type="entry name" value="UBA-like_sf"/>
</dbReference>
<evidence type="ECO:0000259" key="6">
    <source>
        <dbReference type="PROSITE" id="PS50908"/>
    </source>
</evidence>
<dbReference type="Pfam" id="PF07717">
    <property type="entry name" value="OB_NTP_bind"/>
    <property type="match status" value="1"/>
</dbReference>
<feature type="region of interest" description="Disordered" evidence="5">
    <location>
        <begin position="1"/>
        <end position="52"/>
    </location>
</feature>
<dbReference type="SMART" id="SM00847">
    <property type="entry name" value="HA2"/>
    <property type="match status" value="1"/>
</dbReference>
<evidence type="ECO:0000256" key="4">
    <source>
        <dbReference type="ARBA" id="ARBA00022840"/>
    </source>
</evidence>
<dbReference type="eggNOG" id="KOG0920">
    <property type="taxonomic scope" value="Eukaryota"/>
</dbReference>
<dbReference type="HOGENOM" id="CLU_001832_4_0_1"/>
<dbReference type="InterPro" id="IPR001650">
    <property type="entry name" value="Helicase_C-like"/>
</dbReference>
<dbReference type="InterPro" id="IPR059023">
    <property type="entry name" value="RNA_hel_CTD"/>
</dbReference>
<dbReference type="CDD" id="cd00048">
    <property type="entry name" value="DSRM_SF"/>
    <property type="match status" value="1"/>
</dbReference>
<dbReference type="InterPro" id="IPR016135">
    <property type="entry name" value="UBQ-conjugating_enzyme/RWD"/>
</dbReference>
<keyword evidence="4" id="KW-0067">ATP-binding</keyword>
<keyword evidence="3" id="KW-0347">Helicase</keyword>
<dbReference type="Pfam" id="PF00270">
    <property type="entry name" value="DEAD"/>
    <property type="match status" value="1"/>
</dbReference>
<dbReference type="FunFam" id="3.40.50.300:FF:001214">
    <property type="entry name" value="DExH-box ATP-dependent RNA helicase"/>
    <property type="match status" value="1"/>
</dbReference>
<keyword evidence="1" id="KW-0547">Nucleotide-binding</keyword>
<dbReference type="Gene3D" id="3.40.50.300">
    <property type="entry name" value="P-loop containing nucleotide triphosphate hydrolases"/>
    <property type="match status" value="2"/>
</dbReference>
<dbReference type="SUPFAM" id="SSF46934">
    <property type="entry name" value="UBA-like"/>
    <property type="match status" value="1"/>
</dbReference>
<dbReference type="SUPFAM" id="SSF54495">
    <property type="entry name" value="UBC-like"/>
    <property type="match status" value="1"/>
</dbReference>
<dbReference type="Proteomes" id="UP000005627">
    <property type="component" value="Chromosome 8"/>
</dbReference>
<organism evidence="9 10">
    <name type="scientific">Torulaspora delbrueckii</name>
    <name type="common">Yeast</name>
    <name type="synonym">Candida colliculosa</name>
    <dbReference type="NCBI Taxonomy" id="4950"/>
    <lineage>
        <taxon>Eukaryota</taxon>
        <taxon>Fungi</taxon>
        <taxon>Dikarya</taxon>
        <taxon>Ascomycota</taxon>
        <taxon>Saccharomycotina</taxon>
        <taxon>Saccharomycetes</taxon>
        <taxon>Saccharomycetales</taxon>
        <taxon>Saccharomycetaceae</taxon>
        <taxon>Torulaspora</taxon>
    </lineage>
</organism>
<feature type="compositionally biased region" description="Basic and acidic residues" evidence="5">
    <location>
        <begin position="26"/>
        <end position="38"/>
    </location>
</feature>
<dbReference type="Pfam" id="PF24385">
    <property type="entry name" value="DSRM_DHX29"/>
    <property type="match status" value="1"/>
</dbReference>
<dbReference type="InterPro" id="IPR014001">
    <property type="entry name" value="Helicase_ATP-bd"/>
</dbReference>
<dbReference type="InterPro" id="IPR027417">
    <property type="entry name" value="P-loop_NTPase"/>
</dbReference>
<feature type="domain" description="Helicase ATP-binding" evidence="7">
    <location>
        <begin position="608"/>
        <end position="775"/>
    </location>
</feature>
<dbReference type="Pfam" id="PF05773">
    <property type="entry name" value="RWD"/>
    <property type="match status" value="1"/>
</dbReference>
<keyword evidence="10" id="KW-1185">Reference proteome</keyword>
<dbReference type="InterPro" id="IPR007502">
    <property type="entry name" value="Helicase-assoc_dom"/>
</dbReference>
<dbReference type="Pfam" id="PF00271">
    <property type="entry name" value="Helicase_C"/>
    <property type="match status" value="1"/>
</dbReference>
<dbReference type="SMART" id="SM00490">
    <property type="entry name" value="HELICc"/>
    <property type="match status" value="1"/>
</dbReference>
<dbReference type="GO" id="GO:0003723">
    <property type="term" value="F:RNA binding"/>
    <property type="evidence" value="ECO:0007669"/>
    <property type="project" value="TreeGrafter"/>
</dbReference>
<dbReference type="InterPro" id="IPR056328">
    <property type="entry name" value="DSRM_DHX29"/>
</dbReference>
<dbReference type="GO" id="GO:0016787">
    <property type="term" value="F:hydrolase activity"/>
    <property type="evidence" value="ECO:0007669"/>
    <property type="project" value="UniProtKB-KW"/>
</dbReference>
<evidence type="ECO:0008006" key="11">
    <source>
        <dbReference type="Google" id="ProtNLM"/>
    </source>
</evidence>
<evidence type="ECO:0000259" key="7">
    <source>
        <dbReference type="PROSITE" id="PS51192"/>
    </source>
</evidence>
<dbReference type="SMART" id="SM00487">
    <property type="entry name" value="DEXDc"/>
    <property type="match status" value="1"/>
</dbReference>
<dbReference type="Pfam" id="PF26026">
    <property type="entry name" value="RNA_hel_CTD"/>
    <property type="match status" value="1"/>
</dbReference>
<reference evidence="9 10" key="1">
    <citation type="journal article" date="2011" name="Proc. Natl. Acad. Sci. U.S.A.">
        <title>Evolutionary erosion of yeast sex chromosomes by mating-type switching accidents.</title>
        <authorList>
            <person name="Gordon J.L."/>
            <person name="Armisen D."/>
            <person name="Proux-Wera E."/>
            <person name="Oheigeartaigh S.S."/>
            <person name="Byrne K.P."/>
            <person name="Wolfe K.H."/>
        </authorList>
    </citation>
    <scope>NUCLEOTIDE SEQUENCE [LARGE SCALE GENOMIC DNA]</scope>
    <source>
        <strain evidence="10">ATCC 10662 / CBS 1146 / NBRC 0425 / NCYC 2629 / NRRL Y-866</strain>
    </source>
</reference>
<evidence type="ECO:0000313" key="9">
    <source>
        <dbReference type="EMBL" id="CCE94003.1"/>
    </source>
</evidence>
<feature type="compositionally biased region" description="Polar residues" evidence="5">
    <location>
        <begin position="41"/>
        <end position="52"/>
    </location>
</feature>
<dbReference type="STRING" id="1076872.G8ZZF9"/>
<feature type="region of interest" description="Disordered" evidence="5">
    <location>
        <begin position="193"/>
        <end position="219"/>
    </location>
</feature>
<name>G8ZZF9_TORDE</name>
<feature type="domain" description="Helicase C-terminal" evidence="8">
    <location>
        <begin position="834"/>
        <end position="1007"/>
    </location>
</feature>
<feature type="region of interest" description="Disordered" evidence="5">
    <location>
        <begin position="541"/>
        <end position="567"/>
    </location>
</feature>
<dbReference type="FunCoup" id="G8ZZF9">
    <property type="interactions" value="1019"/>
</dbReference>
<dbReference type="GO" id="GO:0005524">
    <property type="term" value="F:ATP binding"/>
    <property type="evidence" value="ECO:0007669"/>
    <property type="project" value="UniProtKB-KW"/>
</dbReference>
<dbReference type="Gene3D" id="3.10.110.10">
    <property type="entry name" value="Ubiquitin Conjugating Enzyme"/>
    <property type="match status" value="1"/>
</dbReference>
<dbReference type="OrthoDB" id="5600252at2759"/>
<feature type="compositionally biased region" description="Polar residues" evidence="5">
    <location>
        <begin position="541"/>
        <end position="554"/>
    </location>
</feature>
<dbReference type="CDD" id="cd23827">
    <property type="entry name" value="RWD_YLR419W-like"/>
    <property type="match status" value="1"/>
</dbReference>
<dbReference type="GeneID" id="11501088"/>
<dbReference type="SMART" id="SM00591">
    <property type="entry name" value="RWD"/>
    <property type="match status" value="1"/>
</dbReference>
<dbReference type="PANTHER" id="PTHR18934">
    <property type="entry name" value="ATP-DEPENDENT RNA HELICASE"/>
    <property type="match status" value="1"/>
</dbReference>